<organism evidence="6 7">
    <name type="scientific">Rhodoferax potami</name>
    <dbReference type="NCBI Taxonomy" id="3068338"/>
    <lineage>
        <taxon>Bacteria</taxon>
        <taxon>Pseudomonadati</taxon>
        <taxon>Pseudomonadota</taxon>
        <taxon>Betaproteobacteria</taxon>
        <taxon>Burkholderiales</taxon>
        <taxon>Comamonadaceae</taxon>
        <taxon>Rhodoferax</taxon>
    </lineage>
</organism>
<dbReference type="PANTHER" id="PTHR47354:SF5">
    <property type="entry name" value="PROTEIN RFBI"/>
    <property type="match status" value="1"/>
</dbReference>
<dbReference type="InterPro" id="IPR008333">
    <property type="entry name" value="Cbr1-like_FAD-bd_dom"/>
</dbReference>
<dbReference type="Proteomes" id="UP001321700">
    <property type="component" value="Unassembled WGS sequence"/>
</dbReference>
<dbReference type="SUPFAM" id="SSF54292">
    <property type="entry name" value="2Fe-2S ferredoxin-like"/>
    <property type="match status" value="1"/>
</dbReference>
<comment type="cofactor">
    <cofactor evidence="1">
        <name>FAD</name>
        <dbReference type="ChEBI" id="CHEBI:57692"/>
    </cofactor>
</comment>
<dbReference type="InterPro" id="IPR012675">
    <property type="entry name" value="Beta-grasp_dom_sf"/>
</dbReference>
<sequence>MNMAIVKLSSGRSFQTSGESSILDSAFLSQIALPYSCKTGRCSACKCRVVAGQTKALIAEIGLSEIEKSKGWILSCVRIATTDIDLEVEDFGDAIVPEARTLACRINSLDKLAPDVIKVVLRLPPKGGVDFLPGQYINIIGPGGIRRSYSIANAPRVDNLLEIHIRAVAGGVMSQYWFNQAAVNDLLRLHGPQGTFFLRNIAKRDLIFLATGTGIAPVKAMLEALPSFKVDQHPQSITVIWGARHEHDLYFDVEALPNIKKYIPVLSRAAAAWQGERGYVQDALLRHMSDLRNGIVYACGSDAMIDCAKSTLTAAGLPSQYFYSDAFVCSSTLA</sequence>
<dbReference type="PANTHER" id="PTHR47354">
    <property type="entry name" value="NADH OXIDOREDUCTASE HCR"/>
    <property type="match status" value="1"/>
</dbReference>
<evidence type="ECO:0000256" key="3">
    <source>
        <dbReference type="ARBA" id="ARBA00034078"/>
    </source>
</evidence>
<evidence type="ECO:0000313" key="7">
    <source>
        <dbReference type="Proteomes" id="UP001321700"/>
    </source>
</evidence>
<feature type="domain" description="FAD-binding FR-type" evidence="5">
    <location>
        <begin position="99"/>
        <end position="199"/>
    </location>
</feature>
<evidence type="ECO:0000256" key="1">
    <source>
        <dbReference type="ARBA" id="ARBA00001974"/>
    </source>
</evidence>
<dbReference type="InterPro" id="IPR036010">
    <property type="entry name" value="2Fe-2S_ferredoxin-like_sf"/>
</dbReference>
<name>A0ABU3KQH0_9BURK</name>
<evidence type="ECO:0000256" key="2">
    <source>
        <dbReference type="ARBA" id="ARBA00022714"/>
    </source>
</evidence>
<dbReference type="InterPro" id="IPR001709">
    <property type="entry name" value="Flavoprot_Pyr_Nucl_cyt_Rdtase"/>
</dbReference>
<evidence type="ECO:0000313" key="6">
    <source>
        <dbReference type="EMBL" id="MDT7520050.1"/>
    </source>
</evidence>
<dbReference type="InterPro" id="IPR001433">
    <property type="entry name" value="OxRdtase_FAD/NAD-bd"/>
</dbReference>
<dbReference type="CDD" id="cd06189">
    <property type="entry name" value="flavin_oxioreductase"/>
    <property type="match status" value="1"/>
</dbReference>
<dbReference type="EMBL" id="JAVBIK010000001">
    <property type="protein sequence ID" value="MDT7520050.1"/>
    <property type="molecule type" value="Genomic_DNA"/>
</dbReference>
<dbReference type="InterPro" id="IPR001041">
    <property type="entry name" value="2Fe-2S_ferredoxin-type"/>
</dbReference>
<dbReference type="PROSITE" id="PS51085">
    <property type="entry name" value="2FE2S_FER_2"/>
    <property type="match status" value="1"/>
</dbReference>
<evidence type="ECO:0000259" key="4">
    <source>
        <dbReference type="PROSITE" id="PS51085"/>
    </source>
</evidence>
<dbReference type="PRINTS" id="PR00371">
    <property type="entry name" value="FPNCR"/>
</dbReference>
<dbReference type="Pfam" id="PF00111">
    <property type="entry name" value="Fer2"/>
    <property type="match status" value="1"/>
</dbReference>
<dbReference type="SUPFAM" id="SSF63380">
    <property type="entry name" value="Riboflavin synthase domain-like"/>
    <property type="match status" value="1"/>
</dbReference>
<dbReference type="Gene3D" id="3.10.20.30">
    <property type="match status" value="1"/>
</dbReference>
<dbReference type="InterPro" id="IPR017938">
    <property type="entry name" value="Riboflavin_synthase-like_b-brl"/>
</dbReference>
<keyword evidence="7" id="KW-1185">Reference proteome</keyword>
<comment type="cofactor">
    <cofactor evidence="3">
        <name>[2Fe-2S] cluster</name>
        <dbReference type="ChEBI" id="CHEBI:190135"/>
    </cofactor>
</comment>
<comment type="caution">
    <text evidence="6">The sequence shown here is derived from an EMBL/GenBank/DDBJ whole genome shotgun (WGS) entry which is preliminary data.</text>
</comment>
<gene>
    <name evidence="6" type="ORF">RAE19_15260</name>
</gene>
<proteinExistence type="predicted"/>
<keyword evidence="2" id="KW-0411">Iron-sulfur</keyword>
<dbReference type="SUPFAM" id="SSF52343">
    <property type="entry name" value="Ferredoxin reductase-like, C-terminal NADP-linked domain"/>
    <property type="match status" value="1"/>
</dbReference>
<dbReference type="RefSeq" id="WP_313875689.1">
    <property type="nucleotide sequence ID" value="NZ_JAVBIK010000001.1"/>
</dbReference>
<dbReference type="CDD" id="cd00207">
    <property type="entry name" value="fer2"/>
    <property type="match status" value="1"/>
</dbReference>
<dbReference type="InterPro" id="IPR017927">
    <property type="entry name" value="FAD-bd_FR_type"/>
</dbReference>
<dbReference type="InterPro" id="IPR006058">
    <property type="entry name" value="2Fe2S_fd_BS"/>
</dbReference>
<reference evidence="6 7" key="1">
    <citation type="submission" date="2023-08" db="EMBL/GenBank/DDBJ databases">
        <title>Rhodoferax potami sp. nov. and Rhodoferax mekongensis sp. nov., isolated from the Mekong River in Thailand.</title>
        <authorList>
            <person name="Kitikhun S."/>
            <person name="Charoenyingcharoen P."/>
            <person name="Siriarchawattana P."/>
            <person name="Likhitrattanapisal S."/>
            <person name="Nilsakha T."/>
            <person name="Chanpet A."/>
            <person name="Rattanawaree P."/>
            <person name="Ingsriswang S."/>
        </authorList>
    </citation>
    <scope>NUCLEOTIDE SEQUENCE [LARGE SCALE GENOMIC DNA]</scope>
    <source>
        <strain evidence="6 7">TBRC 17660</strain>
    </source>
</reference>
<keyword evidence="2" id="KW-0408">Iron</keyword>
<keyword evidence="2" id="KW-0001">2Fe-2S</keyword>
<dbReference type="PRINTS" id="PR00410">
    <property type="entry name" value="PHEHYDRXLASE"/>
</dbReference>
<dbReference type="InterPro" id="IPR050415">
    <property type="entry name" value="MRET"/>
</dbReference>
<dbReference type="InterPro" id="IPR039261">
    <property type="entry name" value="FNR_nucleotide-bd"/>
</dbReference>
<keyword evidence="2" id="KW-0479">Metal-binding</keyword>
<dbReference type="PROSITE" id="PS00197">
    <property type="entry name" value="2FE2S_FER_1"/>
    <property type="match status" value="1"/>
</dbReference>
<dbReference type="Gene3D" id="3.40.50.80">
    <property type="entry name" value="Nucleotide-binding domain of ferredoxin-NADP reductase (FNR) module"/>
    <property type="match status" value="1"/>
</dbReference>
<feature type="domain" description="2Fe-2S ferredoxin-type" evidence="4">
    <location>
        <begin position="4"/>
        <end position="94"/>
    </location>
</feature>
<dbReference type="PROSITE" id="PS51384">
    <property type="entry name" value="FAD_FR"/>
    <property type="match status" value="1"/>
</dbReference>
<dbReference type="Pfam" id="PF00175">
    <property type="entry name" value="NAD_binding_1"/>
    <property type="match status" value="1"/>
</dbReference>
<protein>
    <submittedName>
        <fullName evidence="6">FAD-binding oxidoreductase</fullName>
    </submittedName>
</protein>
<dbReference type="Pfam" id="PF00970">
    <property type="entry name" value="FAD_binding_6"/>
    <property type="match status" value="1"/>
</dbReference>
<accession>A0ABU3KQH0</accession>
<evidence type="ECO:0000259" key="5">
    <source>
        <dbReference type="PROSITE" id="PS51384"/>
    </source>
</evidence>
<dbReference type="Gene3D" id="2.40.30.10">
    <property type="entry name" value="Translation factors"/>
    <property type="match status" value="1"/>
</dbReference>